<dbReference type="KEGG" id="vg:13405940"/>
<dbReference type="Pfam" id="PF07129">
    <property type="entry name" value="DUF1381"/>
    <property type="match status" value="1"/>
</dbReference>
<organism evidence="1 2">
    <name type="scientific">Staphylococcus phage vB_SepiS-phiIPLA5</name>
    <dbReference type="NCBI Taxonomy" id="2922988"/>
    <lineage>
        <taxon>Viruses</taxon>
        <taxon>Duplodnaviria</taxon>
        <taxon>Heunggongvirae</taxon>
        <taxon>Uroviricota</taxon>
        <taxon>Caudoviricetes</taxon>
        <taxon>Rockefellervirus</taxon>
        <taxon>Rockefellervirus IPLA5</taxon>
    </lineage>
</organism>
<accession>I6TG15</accession>
<evidence type="ECO:0008006" key="3">
    <source>
        <dbReference type="Google" id="ProtNLM"/>
    </source>
</evidence>
<protein>
    <recommendedName>
        <fullName evidence="3">DUF1381 domain-containing protein</fullName>
    </recommendedName>
</protein>
<dbReference type="GeneID" id="13405940"/>
<keyword evidence="2" id="KW-1185">Reference proteome</keyword>
<name>I6TG15_9CAUD</name>
<reference evidence="1 2" key="1">
    <citation type="journal article" date="2010" name="Curr. Microbiol.">
        <title>Isolation and characterization of bacteriophages infecting Staphylococcus epidermidis.</title>
        <authorList>
            <person name="Gutierrez D."/>
            <person name="Martinez B."/>
            <person name="Rodriguez A."/>
            <person name="Garcia P."/>
        </authorList>
    </citation>
    <scope>NUCLEOTIDE SEQUENCE [LARGE SCALE GENOMIC DNA]</scope>
</reference>
<dbReference type="Proteomes" id="UP000006508">
    <property type="component" value="Segment"/>
</dbReference>
<dbReference type="EMBL" id="JN192400">
    <property type="protein sequence ID" value="AFM73766.1"/>
    <property type="molecule type" value="Genomic_DNA"/>
</dbReference>
<sequence length="70" mass="8297">MTQYLITEIRDSTGYVHRHIGKVKENEYMRVVEADSKEEALEKHKVQMQVEAIKKFGKFLKSLTDRLNKE</sequence>
<evidence type="ECO:0000313" key="1">
    <source>
        <dbReference type="EMBL" id="AFM73766.1"/>
    </source>
</evidence>
<evidence type="ECO:0000313" key="2">
    <source>
        <dbReference type="Proteomes" id="UP000006508"/>
    </source>
</evidence>
<gene>
    <name evidence="1" type="ORF">IPLA5_0064</name>
</gene>
<dbReference type="InterPro" id="IPR009812">
    <property type="entry name" value="DUF1381"/>
</dbReference>
<proteinExistence type="predicted"/>
<dbReference type="RefSeq" id="YP_006561004.1">
    <property type="nucleotide sequence ID" value="NC_018281.1"/>
</dbReference>